<sequence>MSGNHTDPEQILDPIQQQETIHEIVRTLINSRSSSWREINFEVKSLSALTGISNWVTREGSEADREDFPHSVNQEVIKLRRGMYRYGTGTWFSMRIHILPPARFKVDFNYDEKPSYLFDPPPEEFAEDIKKFPRSPENIPAWLREELRLAEQEE</sequence>
<dbReference type="EMBL" id="CP099837">
    <property type="protein sequence ID" value="USY20863.1"/>
    <property type="molecule type" value="Genomic_DNA"/>
</dbReference>
<dbReference type="SUPFAM" id="SSF160424">
    <property type="entry name" value="BH3703-like"/>
    <property type="match status" value="1"/>
</dbReference>
<accession>A0ABY5DCT6</accession>
<reference evidence="1" key="1">
    <citation type="submission" date="2022-06" db="EMBL/GenBank/DDBJ databases">
        <authorList>
            <person name="Ping M."/>
        </authorList>
    </citation>
    <scope>NUCLEOTIDE SEQUENCE</scope>
    <source>
        <strain evidence="1">JCM11759T</strain>
    </source>
</reference>
<gene>
    <name evidence="1" type="ORF">NE857_04200</name>
</gene>
<proteinExistence type="predicted"/>
<evidence type="ECO:0000313" key="2">
    <source>
        <dbReference type="Proteomes" id="UP001055940"/>
    </source>
</evidence>
<name>A0ABY5DCT6_9ACTN</name>
<organism evidence="1 2">
    <name type="scientific">Nocardiopsis exhalans</name>
    <dbReference type="NCBI Taxonomy" id="163604"/>
    <lineage>
        <taxon>Bacteria</taxon>
        <taxon>Bacillati</taxon>
        <taxon>Actinomycetota</taxon>
        <taxon>Actinomycetes</taxon>
        <taxon>Streptosporangiales</taxon>
        <taxon>Nocardiopsidaceae</taxon>
        <taxon>Nocardiopsis</taxon>
    </lineage>
</organism>
<dbReference type="Proteomes" id="UP001055940">
    <property type="component" value="Chromosome"/>
</dbReference>
<evidence type="ECO:0000313" key="1">
    <source>
        <dbReference type="EMBL" id="USY20863.1"/>
    </source>
</evidence>
<dbReference type="RefSeq" id="WP_254419888.1">
    <property type="nucleotide sequence ID" value="NZ_BAAAJB010000049.1"/>
</dbReference>
<protein>
    <submittedName>
        <fullName evidence="1">Uncharacterized protein</fullName>
    </submittedName>
</protein>
<dbReference type="InterPro" id="IPR036170">
    <property type="entry name" value="YezG-like_sf"/>
</dbReference>
<keyword evidence="2" id="KW-1185">Reference proteome</keyword>